<reference evidence="2 3" key="1">
    <citation type="submission" date="2017-03" db="EMBL/GenBank/DDBJ databases">
        <title>Genome sequence of Methanobrevibacter thaueri.</title>
        <authorList>
            <person name="Poehlein A."/>
            <person name="Seedorf H."/>
            <person name="Daniel R."/>
        </authorList>
    </citation>
    <scope>NUCLEOTIDE SEQUENCE [LARGE SCALE GENOMIC DNA]</scope>
    <source>
        <strain evidence="2 3">DSM 11995</strain>
    </source>
</reference>
<dbReference type="RefSeq" id="WP_116591073.1">
    <property type="nucleotide sequence ID" value="NZ_MZGS01000006.1"/>
</dbReference>
<dbReference type="AlphaFoldDB" id="A0A315XPM7"/>
<evidence type="ECO:0000313" key="2">
    <source>
        <dbReference type="EMBL" id="PWB88346.1"/>
    </source>
</evidence>
<evidence type="ECO:0000313" key="3">
    <source>
        <dbReference type="Proteomes" id="UP000251717"/>
    </source>
</evidence>
<keyword evidence="1" id="KW-0812">Transmembrane</keyword>
<dbReference type="Proteomes" id="UP000251717">
    <property type="component" value="Unassembled WGS sequence"/>
</dbReference>
<gene>
    <name evidence="2" type="ORF">MBBTH_00770</name>
</gene>
<keyword evidence="3" id="KW-1185">Reference proteome</keyword>
<dbReference type="EMBL" id="MZGS01000006">
    <property type="protein sequence ID" value="PWB88346.1"/>
    <property type="molecule type" value="Genomic_DNA"/>
</dbReference>
<comment type="caution">
    <text evidence="2">The sequence shown here is derived from an EMBL/GenBank/DDBJ whole genome shotgun (WGS) entry which is preliminary data.</text>
</comment>
<proteinExistence type="predicted"/>
<protein>
    <submittedName>
        <fullName evidence="2">Uncharacterized protein</fullName>
    </submittedName>
</protein>
<keyword evidence="1" id="KW-1133">Transmembrane helix</keyword>
<dbReference type="OrthoDB" id="78421at2157"/>
<feature type="transmembrane region" description="Helical" evidence="1">
    <location>
        <begin position="7"/>
        <end position="28"/>
    </location>
</feature>
<accession>A0A315XPM7</accession>
<sequence length="121" mass="13393">MYDKRNIILIAIAILVVALVAVGAYIIATGSNDTGIDLSNDTANDTTDVIMIDENGNVTNDTVVGDNSTRNDTNTSNATYRVYNPQSDSYVTVIGEGYDDEVDRWYTYDTDGVRYYNTRIK</sequence>
<name>A0A315XPM7_9EURY</name>
<evidence type="ECO:0000256" key="1">
    <source>
        <dbReference type="SAM" id="Phobius"/>
    </source>
</evidence>
<keyword evidence="1" id="KW-0472">Membrane</keyword>
<organism evidence="2 3">
    <name type="scientific">Methanobrevibacter thaueri</name>
    <dbReference type="NCBI Taxonomy" id="190975"/>
    <lineage>
        <taxon>Archaea</taxon>
        <taxon>Methanobacteriati</taxon>
        <taxon>Methanobacteriota</taxon>
        <taxon>Methanomada group</taxon>
        <taxon>Methanobacteria</taxon>
        <taxon>Methanobacteriales</taxon>
        <taxon>Methanobacteriaceae</taxon>
        <taxon>Methanobrevibacter</taxon>
    </lineage>
</organism>